<name>A0A3G8ZFY5_9FLAO</name>
<dbReference type="EMBL" id="CP034161">
    <property type="protein sequence ID" value="AZI39177.1"/>
    <property type="molecule type" value="Genomic_DNA"/>
</dbReference>
<dbReference type="OrthoDB" id="839750at2"/>
<reference evidence="2" key="2">
    <citation type="submission" date="2018-11" db="EMBL/GenBank/DDBJ databases">
        <title>Proposal to divide the Flavobacteriaceae and reorganize its genera based on Amino Acid Identity values calculated from whole genome sequences.</title>
        <authorList>
            <person name="Nicholson A.C."/>
            <person name="Gulvik C.A."/>
            <person name="Whitney A.M."/>
            <person name="Humrighouse B.W."/>
            <person name="Bell M."/>
            <person name="Holmes B."/>
            <person name="Steigerwalt A."/>
            <person name="Villarma A."/>
            <person name="Sheth M."/>
            <person name="Batra D."/>
            <person name="Pryor J."/>
            <person name="Bernardet J.-F."/>
            <person name="Hugo C."/>
            <person name="Kampfer P."/>
            <person name="Newman J."/>
            <person name="Mcquiston J.R."/>
        </authorList>
    </citation>
    <scope>NUCLEOTIDE SEQUENCE [LARGE SCALE GENOMIC DNA]</scope>
    <source>
        <strain evidence="1">F5649</strain>
        <strain evidence="2">H6466</strain>
    </source>
</reference>
<gene>
    <name evidence="1" type="ORF">EIB74_04030</name>
    <name evidence="2" type="ORF">EIB75_13055</name>
</gene>
<accession>A0A3G8Y514</accession>
<accession>A0A3G8ZFY5</accession>
<dbReference type="AlphaFoldDB" id="A0A3G8ZFY5"/>
<dbReference type="PROSITE" id="PS51257">
    <property type="entry name" value="PROKAR_LIPOPROTEIN"/>
    <property type="match status" value="1"/>
</dbReference>
<reference evidence="3" key="3">
    <citation type="submission" date="2018-11" db="EMBL/GenBank/DDBJ databases">
        <title>Proposal to divide the Flavobacteriaceae and reorganize its genera based on Amino Acid Identity values calculated from whole genome sequences.</title>
        <authorList>
            <person name="Nicholson A.C."/>
            <person name="Gulvik C.A."/>
            <person name="Whitney A.M."/>
            <person name="Sheth M."/>
            <person name="Batra D."/>
            <person name="Pryor J."/>
            <person name="Bernardet J.-F."/>
            <person name="Hugo C."/>
            <person name="Kampfer P."/>
            <person name="Newman J.D."/>
            <person name="McQuiston J.R."/>
        </authorList>
    </citation>
    <scope>NUCLEOTIDE SEQUENCE [LARGE SCALE GENOMIC DNA]</scope>
    <source>
        <strain evidence="3">H6466</strain>
    </source>
</reference>
<keyword evidence="4" id="KW-1185">Reference proteome</keyword>
<dbReference type="RefSeq" id="WP_124801453.1">
    <property type="nucleotide sequence ID" value="NZ_CP034160.1"/>
</dbReference>
<organism evidence="2 3">
    <name type="scientific">Epilithonimonas vandammei</name>
    <dbReference type="NCBI Taxonomy" id="2487072"/>
    <lineage>
        <taxon>Bacteria</taxon>
        <taxon>Pseudomonadati</taxon>
        <taxon>Bacteroidota</taxon>
        <taxon>Flavobacteriia</taxon>
        <taxon>Flavobacteriales</taxon>
        <taxon>Weeksellaceae</taxon>
        <taxon>Chryseobacterium group</taxon>
        <taxon>Epilithonimonas</taxon>
    </lineage>
</organism>
<reference evidence="4" key="1">
    <citation type="submission" date="2018-11" db="EMBL/GenBank/DDBJ databases">
        <title>Proposal to divide the Flavobacteriaceae and reorganize its genera based on Amino Acid Identity values calculated from whole genome sequences.</title>
        <authorList>
            <person name="Nicholson A.C."/>
            <person name="Gulvik C.A."/>
            <person name="Whitney A.M."/>
            <person name="Humrighouse B.W."/>
            <person name="Bell M."/>
            <person name="Holmes B."/>
            <person name="Steigerwalt A.B."/>
            <person name="Villarma A."/>
            <person name="Sheth M."/>
            <person name="Batra D."/>
            <person name="Pryor J."/>
            <person name="Bernardet J.-F."/>
            <person name="Hugo C."/>
            <person name="Kampfer P."/>
            <person name="Newman J.D."/>
            <person name="McQuiston J.R."/>
        </authorList>
    </citation>
    <scope>NUCLEOTIDE SEQUENCE [LARGE SCALE GENOMIC DNA]</scope>
    <source>
        <strain evidence="4">F5649</strain>
    </source>
</reference>
<proteinExistence type="predicted"/>
<dbReference type="Proteomes" id="UP000281810">
    <property type="component" value="Chromosome"/>
</dbReference>
<evidence type="ECO:0000313" key="1">
    <source>
        <dbReference type="EMBL" id="AZI39177.1"/>
    </source>
</evidence>
<dbReference type="KEGG" id="eva:EIB75_13055"/>
<evidence type="ECO:0000313" key="2">
    <source>
        <dbReference type="EMBL" id="AZI56128.1"/>
    </source>
</evidence>
<evidence type="ECO:0000313" key="3">
    <source>
        <dbReference type="Proteomes" id="UP000272316"/>
    </source>
</evidence>
<dbReference type="Proteomes" id="UP000272316">
    <property type="component" value="Chromosome"/>
</dbReference>
<evidence type="ECO:0000313" key="4">
    <source>
        <dbReference type="Proteomes" id="UP000281810"/>
    </source>
</evidence>
<sequence length="127" mass="15630">MKKLLISFVTVFVLTSCSQNEEDIKKQSFDDVYFYLSNYYIVKDTNQIILTSFKYKDKGDYELHYKIKNNDSLWINHYYNENDLFVNFFYRESDKIKKITDSINTERRKTGYYPFRKRWDWVNEISD</sequence>
<dbReference type="EMBL" id="CP034160">
    <property type="protein sequence ID" value="AZI56128.1"/>
    <property type="molecule type" value="Genomic_DNA"/>
</dbReference>
<protein>
    <submittedName>
        <fullName evidence="2">Uncharacterized protein</fullName>
    </submittedName>
</protein>